<dbReference type="AlphaFoldDB" id="Q67PM6"/>
<keyword evidence="2" id="KW-1185">Reference proteome</keyword>
<name>Q67PM6_SYMTH</name>
<dbReference type="Proteomes" id="UP000000417">
    <property type="component" value="Chromosome"/>
</dbReference>
<sequence>MDRRTFPNRPAHHKVLKVRGDAGMDEAALIRAAQQRECLQRDYGTGYGTAGCRWTVDSMVVILVGPDLPSVVELAGSAVNHP</sequence>
<gene>
    <name evidence="1" type="ordered locus">STH1382</name>
</gene>
<dbReference type="EMBL" id="AP006840">
    <property type="protein sequence ID" value="BAD40367.1"/>
    <property type="molecule type" value="Genomic_DNA"/>
</dbReference>
<organism evidence="1 2">
    <name type="scientific">Symbiobacterium thermophilum (strain DSM 24528 / JCM 14929 / IAM 14863 / T)</name>
    <dbReference type="NCBI Taxonomy" id="292459"/>
    <lineage>
        <taxon>Bacteria</taxon>
        <taxon>Bacillati</taxon>
        <taxon>Bacillota</taxon>
        <taxon>Clostridia</taxon>
        <taxon>Eubacteriales</taxon>
        <taxon>Symbiobacteriaceae</taxon>
        <taxon>Symbiobacterium</taxon>
    </lineage>
</organism>
<evidence type="ECO:0000313" key="1">
    <source>
        <dbReference type="EMBL" id="BAD40367.1"/>
    </source>
</evidence>
<reference evidence="1 2" key="1">
    <citation type="journal article" date="2004" name="Nucleic Acids Res.">
        <title>Genome sequence of Symbiobacterium thermophilum, an uncultivable bacterium that depends on microbial commensalism.</title>
        <authorList>
            <person name="Ueda K."/>
            <person name="Yamashita A."/>
            <person name="Ishikawa J."/>
            <person name="Shimada M."/>
            <person name="Watsuji T."/>
            <person name="Morimura K."/>
            <person name="Ikeda H."/>
            <person name="Hattori M."/>
            <person name="Beppu T."/>
        </authorList>
    </citation>
    <scope>NUCLEOTIDE SEQUENCE [LARGE SCALE GENOMIC DNA]</scope>
    <source>
        <strain evidence="2">T / IAM 14863</strain>
    </source>
</reference>
<proteinExistence type="predicted"/>
<dbReference type="KEGG" id="sth:STH1382"/>
<dbReference type="HOGENOM" id="CLU_2557039_0_0_9"/>
<protein>
    <submittedName>
        <fullName evidence="1">Uncharacterized protein</fullName>
    </submittedName>
</protein>
<evidence type="ECO:0000313" key="2">
    <source>
        <dbReference type="Proteomes" id="UP000000417"/>
    </source>
</evidence>
<dbReference type="STRING" id="292459.STH1382"/>
<accession>Q67PM6</accession>